<evidence type="ECO:0000256" key="1">
    <source>
        <dbReference type="ARBA" id="ARBA00022741"/>
    </source>
</evidence>
<evidence type="ECO:0000259" key="5">
    <source>
        <dbReference type="SMART" id="SM00534"/>
    </source>
</evidence>
<dbReference type="PANTHER" id="PTHR11361:SF34">
    <property type="entry name" value="DNA MISMATCH REPAIR PROTEIN MSH1, MITOCHONDRIAL"/>
    <property type="match status" value="1"/>
</dbReference>
<reference evidence="6" key="1">
    <citation type="submission" date="2024-06" db="EMBL/GenBank/DDBJ databases">
        <authorList>
            <person name="Coelho C."/>
            <person name="Bento M."/>
            <person name="Garcia E."/>
            <person name="Camelo A."/>
            <person name="Brandao I."/>
            <person name="Espirito Santo C."/>
            <person name="Trovao J."/>
            <person name="Verissimo A."/>
            <person name="Costa J."/>
            <person name="Tiago I."/>
        </authorList>
    </citation>
    <scope>NUCLEOTIDE SEQUENCE</scope>
    <source>
        <strain evidence="6">KWT182</strain>
    </source>
</reference>
<dbReference type="GO" id="GO:0006298">
    <property type="term" value="P:mismatch repair"/>
    <property type="evidence" value="ECO:0007669"/>
    <property type="project" value="InterPro"/>
</dbReference>
<proteinExistence type="predicted"/>
<dbReference type="GO" id="GO:0005524">
    <property type="term" value="F:ATP binding"/>
    <property type="evidence" value="ECO:0007669"/>
    <property type="project" value="UniProtKB-KW"/>
</dbReference>
<gene>
    <name evidence="6" type="ORF">ABK905_11650</name>
</gene>
<dbReference type="PANTHER" id="PTHR11361">
    <property type="entry name" value="DNA MISMATCH REPAIR PROTEIN MUTS FAMILY MEMBER"/>
    <property type="match status" value="1"/>
</dbReference>
<dbReference type="InterPro" id="IPR045076">
    <property type="entry name" value="MutS"/>
</dbReference>
<keyword evidence="1" id="KW-0547">Nucleotide-binding</keyword>
<feature type="domain" description="DNA mismatch repair proteins mutS family" evidence="5">
    <location>
        <begin position="438"/>
        <end position="611"/>
    </location>
</feature>
<dbReference type="AlphaFoldDB" id="A0AAU7QGQ8"/>
<evidence type="ECO:0000313" key="6">
    <source>
        <dbReference type="EMBL" id="XBS71511.1"/>
    </source>
</evidence>
<dbReference type="GO" id="GO:0005829">
    <property type="term" value="C:cytosol"/>
    <property type="evidence" value="ECO:0007669"/>
    <property type="project" value="TreeGrafter"/>
</dbReference>
<dbReference type="Gene3D" id="3.40.50.300">
    <property type="entry name" value="P-loop containing nucleotide triphosphate hydrolases"/>
    <property type="match status" value="1"/>
</dbReference>
<feature type="region of interest" description="Disordered" evidence="4">
    <location>
        <begin position="25"/>
        <end position="57"/>
    </location>
</feature>
<dbReference type="EMBL" id="CP157947">
    <property type="protein sequence ID" value="XBS71511.1"/>
    <property type="molecule type" value="Genomic_DNA"/>
</dbReference>
<organism evidence="6">
    <name type="scientific">Acerihabitans sp. KWT182</name>
    <dbReference type="NCBI Taxonomy" id="3157919"/>
    <lineage>
        <taxon>Bacteria</taxon>
        <taxon>Pseudomonadati</taxon>
        <taxon>Pseudomonadota</taxon>
        <taxon>Gammaproteobacteria</taxon>
        <taxon>Enterobacterales</taxon>
        <taxon>Pectobacteriaceae</taxon>
        <taxon>Acerihabitans</taxon>
    </lineage>
</organism>
<dbReference type="SUPFAM" id="SSF52540">
    <property type="entry name" value="P-loop containing nucleoside triphosphate hydrolases"/>
    <property type="match status" value="1"/>
</dbReference>
<evidence type="ECO:0000256" key="2">
    <source>
        <dbReference type="ARBA" id="ARBA00022840"/>
    </source>
</evidence>
<feature type="compositionally biased region" description="Basic residues" evidence="4">
    <location>
        <begin position="42"/>
        <end position="53"/>
    </location>
</feature>
<dbReference type="InterPro" id="IPR000432">
    <property type="entry name" value="DNA_mismatch_repair_MutS_C"/>
</dbReference>
<dbReference type="SMART" id="SM00534">
    <property type="entry name" value="MUTSac"/>
    <property type="match status" value="1"/>
</dbReference>
<dbReference type="Pfam" id="PF00488">
    <property type="entry name" value="MutS_V"/>
    <property type="match status" value="1"/>
</dbReference>
<protein>
    <submittedName>
        <fullName evidence="6">DNA mismatch repair protein MutS</fullName>
    </submittedName>
</protein>
<keyword evidence="3" id="KW-0238">DNA-binding</keyword>
<name>A0AAU7QGQ8_9GAMM</name>
<keyword evidence="2" id="KW-0067">ATP-binding</keyword>
<evidence type="ECO:0000256" key="4">
    <source>
        <dbReference type="SAM" id="MobiDB-lite"/>
    </source>
</evidence>
<evidence type="ECO:0000256" key="3">
    <source>
        <dbReference type="ARBA" id="ARBA00023125"/>
    </source>
</evidence>
<dbReference type="InterPro" id="IPR027417">
    <property type="entry name" value="P-loop_NTPase"/>
</dbReference>
<sequence>MLVIPANVVGRPLLIIDAKPSTRRHYAANESTRRHSAANNSTRRHSAANKLARRPPAAKGLAGRLSLAPHTRRAYVSAMAISIISPFQTPLRFHPFAIFLRLGGGWIMSFESILYKKSYAASHPTEDLRQPDFFVDLNLDQLVSAILKGKEEYNLSPFYHQPLTEVENVIYRQQVMADCKDNAIMTAITVFAARMHAVWDILKKTEKLYYHYNKLHWFIESVRLYCELIRTFSLDLDKCTLTSSGLRSFKDYLGKYIASDTFHSLETESQRMATSLSSVVYTLQIKDNAVRVRTFSSESDYSEEVLAVFEKFKQKEEMGKLPIKDSDQNMNHVEAAILECVAKLFPDIFSALDAFHEKYARFIDETVKIFEREIQFYVSYTQFIAKLSAMGLRFCLPQIAGEHKDISCSGGFDIVLAHKLISENQKIVCNDYLLDGEERIVVVTGPNQGGKTTFARMFGQINYLGALGCPVPARDASIFLFDHIFTHFERQENIINLRGKLQDDLIRINDILQQTTSSTLVIMNEIFTSTTSHDAIYLGTKILQSIIKLKAICVCVTFIDELSALSDNIVSMMSLVDDNNQAERSYKVCRKMADGLAYSQKIVEKYNLTYQKLIDRIPL</sequence>
<dbReference type="GO" id="GO:0140664">
    <property type="term" value="F:ATP-dependent DNA damage sensor activity"/>
    <property type="evidence" value="ECO:0007669"/>
    <property type="project" value="InterPro"/>
</dbReference>
<accession>A0AAU7QGQ8</accession>
<dbReference type="GO" id="GO:0030983">
    <property type="term" value="F:mismatched DNA binding"/>
    <property type="evidence" value="ECO:0007669"/>
    <property type="project" value="InterPro"/>
</dbReference>